<dbReference type="Proteomes" id="UP001605036">
    <property type="component" value="Unassembled WGS sequence"/>
</dbReference>
<organism evidence="2 3">
    <name type="scientific">Riccia fluitans</name>
    <dbReference type="NCBI Taxonomy" id="41844"/>
    <lineage>
        <taxon>Eukaryota</taxon>
        <taxon>Viridiplantae</taxon>
        <taxon>Streptophyta</taxon>
        <taxon>Embryophyta</taxon>
        <taxon>Marchantiophyta</taxon>
        <taxon>Marchantiopsida</taxon>
        <taxon>Marchantiidae</taxon>
        <taxon>Marchantiales</taxon>
        <taxon>Ricciaceae</taxon>
        <taxon>Riccia</taxon>
    </lineage>
</organism>
<evidence type="ECO:0000256" key="1">
    <source>
        <dbReference type="SAM" id="MobiDB-lite"/>
    </source>
</evidence>
<sequence>MSARRELYQMKVKMDGKLVESFDLYELERLRKIVRSNPSKKIEGKPLPKRRRGKDASIIVLDEAPQPDHPIAVTDGSSLPSSKNGVPLPPNVGVEAPTSRKGKDKMAMQLENAFEDEVRKELRELKEAITMSRQEVEAIARSHGDNYSSRSIICRSKQSHGGH</sequence>
<name>A0ABD1XMS8_9MARC</name>
<evidence type="ECO:0000313" key="2">
    <source>
        <dbReference type="EMBL" id="KAL2610212.1"/>
    </source>
</evidence>
<gene>
    <name evidence="2" type="ORF">R1flu_028785</name>
</gene>
<dbReference type="EMBL" id="JBHFFA010000008">
    <property type="protein sequence ID" value="KAL2610212.1"/>
    <property type="molecule type" value="Genomic_DNA"/>
</dbReference>
<comment type="caution">
    <text evidence="2">The sequence shown here is derived from an EMBL/GenBank/DDBJ whole genome shotgun (WGS) entry which is preliminary data.</text>
</comment>
<protein>
    <submittedName>
        <fullName evidence="2">Uncharacterized protein</fullName>
    </submittedName>
</protein>
<feature type="region of interest" description="Disordered" evidence="1">
    <location>
        <begin position="60"/>
        <end position="103"/>
    </location>
</feature>
<proteinExistence type="predicted"/>
<dbReference type="AlphaFoldDB" id="A0ABD1XMS8"/>
<feature type="compositionally biased region" description="Polar residues" evidence="1">
    <location>
        <begin position="75"/>
        <end position="84"/>
    </location>
</feature>
<feature type="region of interest" description="Disordered" evidence="1">
    <location>
        <begin position="140"/>
        <end position="163"/>
    </location>
</feature>
<evidence type="ECO:0000313" key="3">
    <source>
        <dbReference type="Proteomes" id="UP001605036"/>
    </source>
</evidence>
<reference evidence="2 3" key="1">
    <citation type="submission" date="2024-09" db="EMBL/GenBank/DDBJ databases">
        <title>Chromosome-scale assembly of Riccia fluitans.</title>
        <authorList>
            <person name="Paukszto L."/>
            <person name="Sawicki J."/>
            <person name="Karawczyk K."/>
            <person name="Piernik-Szablinska J."/>
            <person name="Szczecinska M."/>
            <person name="Mazdziarz M."/>
        </authorList>
    </citation>
    <scope>NUCLEOTIDE SEQUENCE [LARGE SCALE GENOMIC DNA]</scope>
    <source>
        <strain evidence="2">Rf_01</strain>
        <tissue evidence="2">Aerial parts of the thallus</tissue>
    </source>
</reference>
<accession>A0ABD1XMS8</accession>
<keyword evidence="3" id="KW-1185">Reference proteome</keyword>